<dbReference type="PANTHER" id="PTHR38339">
    <property type="entry name" value="TRANSGLUTAMINASE DOMAIN PROTEIN"/>
    <property type="match status" value="1"/>
</dbReference>
<dbReference type="SMART" id="SM00460">
    <property type="entry name" value="TGc"/>
    <property type="match status" value="1"/>
</dbReference>
<sequence>MKAFSLLTAALLLLATAAMAAAIPSGTLTFTITPTVKADTGNVTAWVPYPMSDNFQTIGDMSVSGNYQASAIYRDPASEVVYLFADWKRPVKSPTLVMRFHVTQKDRRNTAIKDNGDAYPELVREYLKATAYVPADDPQMKAIADKVTAGKTGTLEKARAVYDWVVENTFRDPDVKGCGLGQPTRTLNQCRGGGKCADLSTVFVTLARAAGIPAKDVYGLRLATPKDGDVTSGFHCWAEFYLPGTGWVMADPADVRKMMLVHKLELKDADDWRTFFWGGDDLFRLVLEKNGRGANLVGADGPINYFMYPAAQVDGDMLNYFDAKGFSYKVEFKQDK</sequence>
<dbReference type="SUPFAM" id="SSF54001">
    <property type="entry name" value="Cysteine proteinases"/>
    <property type="match status" value="1"/>
</dbReference>
<dbReference type="InterPro" id="IPR038765">
    <property type="entry name" value="Papain-like_cys_pep_sf"/>
</dbReference>
<gene>
    <name evidence="3" type="ORF">DSCO28_30860</name>
</gene>
<name>A0A5K7ZQY8_9BACT</name>
<evidence type="ECO:0000313" key="4">
    <source>
        <dbReference type="Proteomes" id="UP000425960"/>
    </source>
</evidence>
<dbReference type="PANTHER" id="PTHR38339:SF1">
    <property type="entry name" value="TRANSGLUTAMINASE-LIKE DOMAIN-CONTAINING PROTEIN"/>
    <property type="match status" value="1"/>
</dbReference>
<feature type="domain" description="Transglutaminase-like" evidence="2">
    <location>
        <begin position="188"/>
        <end position="254"/>
    </location>
</feature>
<feature type="signal peptide" evidence="1">
    <location>
        <begin position="1"/>
        <end position="20"/>
    </location>
</feature>
<dbReference type="InterPro" id="IPR002931">
    <property type="entry name" value="Transglutaminase-like"/>
</dbReference>
<dbReference type="EMBL" id="AP021876">
    <property type="protein sequence ID" value="BBO82520.1"/>
    <property type="molecule type" value="Genomic_DNA"/>
</dbReference>
<protein>
    <recommendedName>
        <fullName evidence="2">Transglutaminase-like domain-containing protein</fullName>
    </recommendedName>
</protein>
<organism evidence="3 4">
    <name type="scientific">Desulfosarcina ovata subsp. sediminis</name>
    <dbReference type="NCBI Taxonomy" id="885957"/>
    <lineage>
        <taxon>Bacteria</taxon>
        <taxon>Pseudomonadati</taxon>
        <taxon>Thermodesulfobacteriota</taxon>
        <taxon>Desulfobacteria</taxon>
        <taxon>Desulfobacterales</taxon>
        <taxon>Desulfosarcinaceae</taxon>
        <taxon>Desulfosarcina</taxon>
    </lineage>
</organism>
<feature type="chain" id="PRO_5024453795" description="Transglutaminase-like domain-containing protein" evidence="1">
    <location>
        <begin position="21"/>
        <end position="336"/>
    </location>
</feature>
<dbReference type="Pfam" id="PF01841">
    <property type="entry name" value="Transglut_core"/>
    <property type="match status" value="1"/>
</dbReference>
<dbReference type="KEGG" id="dov:DSCO28_30860"/>
<accession>A0A5K7ZQY8</accession>
<keyword evidence="1" id="KW-0732">Signal</keyword>
<dbReference type="AlphaFoldDB" id="A0A5K7ZQY8"/>
<reference evidence="3 4" key="1">
    <citation type="submission" date="2019-11" db="EMBL/GenBank/DDBJ databases">
        <title>Comparative genomics of hydrocarbon-degrading Desulfosarcina strains.</title>
        <authorList>
            <person name="Watanabe M."/>
            <person name="Kojima H."/>
            <person name="Fukui M."/>
        </authorList>
    </citation>
    <scope>NUCLEOTIDE SEQUENCE [LARGE SCALE GENOMIC DNA]</scope>
    <source>
        <strain evidence="3 4">28bB2T</strain>
    </source>
</reference>
<evidence type="ECO:0000256" key="1">
    <source>
        <dbReference type="SAM" id="SignalP"/>
    </source>
</evidence>
<evidence type="ECO:0000313" key="3">
    <source>
        <dbReference type="EMBL" id="BBO82520.1"/>
    </source>
</evidence>
<dbReference type="Proteomes" id="UP000425960">
    <property type="component" value="Chromosome"/>
</dbReference>
<proteinExistence type="predicted"/>
<dbReference type="Gene3D" id="3.10.620.30">
    <property type="match status" value="1"/>
</dbReference>
<evidence type="ECO:0000259" key="2">
    <source>
        <dbReference type="SMART" id="SM00460"/>
    </source>
</evidence>